<comment type="caution">
    <text evidence="1">The sequence shown here is derived from an EMBL/GenBank/DDBJ whole genome shotgun (WGS) entry which is preliminary data.</text>
</comment>
<dbReference type="AlphaFoldDB" id="A0A6D2IS43"/>
<dbReference type="Proteomes" id="UP000467841">
    <property type="component" value="Unassembled WGS sequence"/>
</dbReference>
<organism evidence="1 2">
    <name type="scientific">Microthlaspi erraticum</name>
    <dbReference type="NCBI Taxonomy" id="1685480"/>
    <lineage>
        <taxon>Eukaryota</taxon>
        <taxon>Viridiplantae</taxon>
        <taxon>Streptophyta</taxon>
        <taxon>Embryophyta</taxon>
        <taxon>Tracheophyta</taxon>
        <taxon>Spermatophyta</taxon>
        <taxon>Magnoliopsida</taxon>
        <taxon>eudicotyledons</taxon>
        <taxon>Gunneridae</taxon>
        <taxon>Pentapetalae</taxon>
        <taxon>rosids</taxon>
        <taxon>malvids</taxon>
        <taxon>Brassicales</taxon>
        <taxon>Brassicaceae</taxon>
        <taxon>Coluteocarpeae</taxon>
        <taxon>Microthlaspi</taxon>
    </lineage>
</organism>
<reference evidence="1" key="1">
    <citation type="submission" date="2020-01" db="EMBL/GenBank/DDBJ databases">
        <authorList>
            <person name="Mishra B."/>
        </authorList>
    </citation>
    <scope>NUCLEOTIDE SEQUENCE [LARGE SCALE GENOMIC DNA]</scope>
</reference>
<proteinExistence type="predicted"/>
<evidence type="ECO:0000313" key="1">
    <source>
        <dbReference type="EMBL" id="CAA7028455.1"/>
    </source>
</evidence>
<dbReference type="EMBL" id="CACVBM020001069">
    <property type="protein sequence ID" value="CAA7028455.1"/>
    <property type="molecule type" value="Genomic_DNA"/>
</dbReference>
<name>A0A6D2IS43_9BRAS</name>
<gene>
    <name evidence="1" type="ORF">MERR_LOCUS15690</name>
</gene>
<accession>A0A6D2IS43</accession>
<evidence type="ECO:0000313" key="2">
    <source>
        <dbReference type="Proteomes" id="UP000467841"/>
    </source>
</evidence>
<sequence length="94" mass="10488">MEEFCLLLNDDEIVAAEILESRIDQPEVHATPIAIHTSPVELAQQARSAARSSRLLARSERDLSEIGIELPSMESMSEAFEQMKMIKDVMANSD</sequence>
<keyword evidence="2" id="KW-1185">Reference proteome</keyword>
<protein>
    <submittedName>
        <fullName evidence="1">Uncharacterized protein</fullName>
    </submittedName>
</protein>